<feature type="signal peptide" evidence="1">
    <location>
        <begin position="1"/>
        <end position="22"/>
    </location>
</feature>
<dbReference type="InterPro" id="IPR008979">
    <property type="entry name" value="Galactose-bd-like_sf"/>
</dbReference>
<protein>
    <recommendedName>
        <fullName evidence="4">Secreted protein</fullName>
    </recommendedName>
</protein>
<evidence type="ECO:0000256" key="1">
    <source>
        <dbReference type="SAM" id="SignalP"/>
    </source>
</evidence>
<dbReference type="Proteomes" id="UP001230504">
    <property type="component" value="Unassembled WGS sequence"/>
</dbReference>
<reference evidence="2" key="1">
    <citation type="submission" date="2021-06" db="EMBL/GenBank/DDBJ databases">
        <title>Comparative genomics, transcriptomics and evolutionary studies reveal genomic signatures of adaptation to plant cell wall in hemibiotrophic fungi.</title>
        <authorList>
            <consortium name="DOE Joint Genome Institute"/>
            <person name="Baroncelli R."/>
            <person name="Diaz J.F."/>
            <person name="Benocci T."/>
            <person name="Peng M."/>
            <person name="Battaglia E."/>
            <person name="Haridas S."/>
            <person name="Andreopoulos W."/>
            <person name="Labutti K."/>
            <person name="Pangilinan J."/>
            <person name="Floch G.L."/>
            <person name="Makela M.R."/>
            <person name="Henrissat B."/>
            <person name="Grigoriev I.V."/>
            <person name="Crouch J.A."/>
            <person name="De Vries R.P."/>
            <person name="Sukno S.A."/>
            <person name="Thon M.R."/>
        </authorList>
    </citation>
    <scope>NUCLEOTIDE SEQUENCE</scope>
    <source>
        <strain evidence="2">CBS 125086</strain>
    </source>
</reference>
<evidence type="ECO:0008006" key="4">
    <source>
        <dbReference type="Google" id="ProtNLM"/>
    </source>
</evidence>
<comment type="caution">
    <text evidence="2">The sequence shown here is derived from an EMBL/GenBank/DDBJ whole genome shotgun (WGS) entry which is preliminary data.</text>
</comment>
<proteinExistence type="predicted"/>
<evidence type="ECO:0000313" key="3">
    <source>
        <dbReference type="Proteomes" id="UP001230504"/>
    </source>
</evidence>
<sequence>MRLIGFPFHLLPWLILLSGCTAEDEPVLPGFKDPANDYRPKFRYWLPDASVPAESVVHDVEAISAVGAGGLEFLPFYGYGTIAPESIPTDWHTYGFGTDAFKKLFISALSASNEAKLRFDFAVGASQGQGVPAEPGSDGLAVELTYGTVSINGGDVFRGSLPGPQLNYNYLPGFMNPPGSWGANELIAVVAAGIRFANHFPGNTLQAVIDESTLSDLTASVVNNSLEWTAPSQYSSYTLFAFYQRHSNQRSVTTNPNAETVIANGSWVVDHFSASGAQKTTDFLDQHLLDDPSTKDLLRATGEYSWEDSNEFQSALYWTKDFVKRFEANRGYSPNKYLPIYFNVANQWNALWQPYNTTYVLDSGAAGGEKYLQDYRLTLDEGYTEYLTHFQKWATSLGLSHSAQPAYNLPLDVPRHVPEVAVPELESLGFPTIDSALHFVGAAHLSGRNVISTEVGAVASGSYTQTIPSLVALFKDSFAAGVNMMVIHGYPYSGEYINTTWPGYDPFVYAYTECWNERQPAWRHMNDSLAYAARNSLVLQTGVPRVDLAFYTFAQHELDAVETSRGDDQRAAGYSYEYLGPMNLVSEDAVVRDKTLAPDGPAYRALVINNETYITAALSAKLLDFAAGGLPIFIIGNVPNITIGTKDQANVSSNMQTLLSDYPSVQRLNNISALTQALQTNQVKPRASILNDSASGKFYTFWRSDTERDVELVYLYNRGADASVDFAFQAASDSVPYVLDAWTGEQNPLLVYENLEGTLATTVSLKSNQTAILAFSKSQTQNLHVVSHSENVEEFQLKDNGQIEALVDSGTADVLLSNGDRKIIPESAAASSNLTLDKWNLTVESYGPASNESSSRTSITTIDAGELSSLRPWTNIPGLQNVSGVGIYTSTFDLDDVSVGNETATKIRFGPVLNSLRAWVNGELLPPVDVIDPELEISRWVVSGKNQIKIETSSTLVNAVKANIGTVRSIGVPPSNTQPYANYVDYGLVGPVTIRTLRKVVVS</sequence>
<dbReference type="GeneID" id="85446261"/>
<dbReference type="RefSeq" id="XP_060408105.1">
    <property type="nucleotide sequence ID" value="XM_060562021.1"/>
</dbReference>
<dbReference type="PANTHER" id="PTHR36848:SF2">
    <property type="entry name" value="SECRETED PROTEIN"/>
    <property type="match status" value="1"/>
</dbReference>
<name>A0AAD8UZL6_9PEZI</name>
<dbReference type="PANTHER" id="PTHR36848">
    <property type="entry name" value="DNA-BINDING PROTEIN (PUTATIVE SECRETED PROTEIN)-RELATED"/>
    <property type="match status" value="1"/>
</dbReference>
<dbReference type="Pfam" id="PF17132">
    <property type="entry name" value="Glyco_hydro_106"/>
    <property type="match status" value="1"/>
</dbReference>
<keyword evidence="1" id="KW-0732">Signal</keyword>
<keyword evidence="3" id="KW-1185">Reference proteome</keyword>
<gene>
    <name evidence="2" type="ORF">LY79DRAFT_618313</name>
</gene>
<dbReference type="PROSITE" id="PS51257">
    <property type="entry name" value="PROKAR_LIPOPROTEIN"/>
    <property type="match status" value="1"/>
</dbReference>
<dbReference type="SUPFAM" id="SSF49785">
    <property type="entry name" value="Galactose-binding domain-like"/>
    <property type="match status" value="1"/>
</dbReference>
<organism evidence="2 3">
    <name type="scientific">Colletotrichum navitas</name>
    <dbReference type="NCBI Taxonomy" id="681940"/>
    <lineage>
        <taxon>Eukaryota</taxon>
        <taxon>Fungi</taxon>
        <taxon>Dikarya</taxon>
        <taxon>Ascomycota</taxon>
        <taxon>Pezizomycotina</taxon>
        <taxon>Sordariomycetes</taxon>
        <taxon>Hypocreomycetidae</taxon>
        <taxon>Glomerellales</taxon>
        <taxon>Glomerellaceae</taxon>
        <taxon>Colletotrichum</taxon>
        <taxon>Colletotrichum graminicola species complex</taxon>
    </lineage>
</organism>
<accession>A0AAD8UZL6</accession>
<dbReference type="EMBL" id="JAHLJV010000119">
    <property type="protein sequence ID" value="KAK1569914.1"/>
    <property type="molecule type" value="Genomic_DNA"/>
</dbReference>
<feature type="chain" id="PRO_5041923522" description="Secreted protein" evidence="1">
    <location>
        <begin position="23"/>
        <end position="1003"/>
    </location>
</feature>
<dbReference type="AlphaFoldDB" id="A0AAD8UZL6"/>
<evidence type="ECO:0000313" key="2">
    <source>
        <dbReference type="EMBL" id="KAK1569914.1"/>
    </source>
</evidence>
<dbReference type="InterPro" id="IPR053161">
    <property type="entry name" value="Ulvan_degrading_GH"/>
</dbReference>